<dbReference type="RefSeq" id="WP_378306687.1">
    <property type="nucleotide sequence ID" value="NZ_JBHTJA010000149.1"/>
</dbReference>
<accession>A0ABW3EZ11</accession>
<reference evidence="3" key="1">
    <citation type="journal article" date="2019" name="Int. J. Syst. Evol. Microbiol.">
        <title>The Global Catalogue of Microorganisms (GCM) 10K type strain sequencing project: providing services to taxonomists for standard genome sequencing and annotation.</title>
        <authorList>
            <consortium name="The Broad Institute Genomics Platform"/>
            <consortium name="The Broad Institute Genome Sequencing Center for Infectious Disease"/>
            <person name="Wu L."/>
            <person name="Ma J."/>
        </authorList>
    </citation>
    <scope>NUCLEOTIDE SEQUENCE [LARGE SCALE GENOMIC DNA]</scope>
    <source>
        <strain evidence="3">JCM 31202</strain>
    </source>
</reference>
<comment type="caution">
    <text evidence="2">The sequence shown here is derived from an EMBL/GenBank/DDBJ whole genome shotgun (WGS) entry which is preliminary data.</text>
</comment>
<gene>
    <name evidence="2" type="ORF">ACFQ11_34900</name>
</gene>
<feature type="non-terminal residue" evidence="2">
    <location>
        <position position="98"/>
    </location>
</feature>
<dbReference type="Proteomes" id="UP001596972">
    <property type="component" value="Unassembled WGS sequence"/>
</dbReference>
<keyword evidence="3" id="KW-1185">Reference proteome</keyword>
<organism evidence="2 3">
    <name type="scientific">Actinomadura sediminis</name>
    <dbReference type="NCBI Taxonomy" id="1038904"/>
    <lineage>
        <taxon>Bacteria</taxon>
        <taxon>Bacillati</taxon>
        <taxon>Actinomycetota</taxon>
        <taxon>Actinomycetes</taxon>
        <taxon>Streptosporangiales</taxon>
        <taxon>Thermomonosporaceae</taxon>
        <taxon>Actinomadura</taxon>
    </lineage>
</organism>
<feature type="compositionally biased region" description="Basic and acidic residues" evidence="1">
    <location>
        <begin position="56"/>
        <end position="67"/>
    </location>
</feature>
<evidence type="ECO:0000256" key="1">
    <source>
        <dbReference type="SAM" id="MobiDB-lite"/>
    </source>
</evidence>
<dbReference type="EMBL" id="JBHTJA010000149">
    <property type="protein sequence ID" value="MFD0905606.1"/>
    <property type="molecule type" value="Genomic_DNA"/>
</dbReference>
<feature type="compositionally biased region" description="Basic and acidic residues" evidence="1">
    <location>
        <begin position="36"/>
        <end position="45"/>
    </location>
</feature>
<proteinExistence type="predicted"/>
<feature type="region of interest" description="Disordered" evidence="1">
    <location>
        <begin position="1"/>
        <end position="98"/>
    </location>
</feature>
<sequence length="98" mass="9821">MGVGGREFAGGLADEDRAGGEPQDEQGFGARAVFAVHDDRVERVGVRRQGLGDPPQRQDPRGDDVQRGGRGGVQARAGGGAGAGRREVGAGGGGAAAR</sequence>
<protein>
    <submittedName>
        <fullName evidence="2">Uncharacterized protein</fullName>
    </submittedName>
</protein>
<name>A0ABW3EZ11_9ACTN</name>
<feature type="compositionally biased region" description="Gly residues" evidence="1">
    <location>
        <begin position="68"/>
        <end position="98"/>
    </location>
</feature>
<evidence type="ECO:0000313" key="2">
    <source>
        <dbReference type="EMBL" id="MFD0905606.1"/>
    </source>
</evidence>
<evidence type="ECO:0000313" key="3">
    <source>
        <dbReference type="Proteomes" id="UP001596972"/>
    </source>
</evidence>